<dbReference type="PROSITE" id="PS00092">
    <property type="entry name" value="N6_MTASE"/>
    <property type="match status" value="1"/>
</dbReference>
<dbReference type="PANTHER" id="PTHR47441">
    <property type="match status" value="1"/>
</dbReference>
<dbReference type="NCBIfam" id="TIGR00536">
    <property type="entry name" value="hemK_fam"/>
    <property type="match status" value="1"/>
</dbReference>
<dbReference type="InterPro" id="IPR002052">
    <property type="entry name" value="DNA_methylase_N6_adenine_CS"/>
</dbReference>
<evidence type="ECO:0000313" key="6">
    <source>
        <dbReference type="Proteomes" id="UP000237105"/>
    </source>
</evidence>
<organism evidence="5 6">
    <name type="scientific">Parasponia andersonii</name>
    <name type="common">Sponia andersonii</name>
    <dbReference type="NCBI Taxonomy" id="3476"/>
    <lineage>
        <taxon>Eukaryota</taxon>
        <taxon>Viridiplantae</taxon>
        <taxon>Streptophyta</taxon>
        <taxon>Embryophyta</taxon>
        <taxon>Tracheophyta</taxon>
        <taxon>Spermatophyta</taxon>
        <taxon>Magnoliopsida</taxon>
        <taxon>eudicotyledons</taxon>
        <taxon>Gunneridae</taxon>
        <taxon>Pentapetalae</taxon>
        <taxon>rosids</taxon>
        <taxon>fabids</taxon>
        <taxon>Rosales</taxon>
        <taxon>Cannabaceae</taxon>
        <taxon>Parasponia</taxon>
    </lineage>
</organism>
<dbReference type="SUPFAM" id="SSF53335">
    <property type="entry name" value="S-adenosyl-L-methionine-dependent methyltransferases"/>
    <property type="match status" value="1"/>
</dbReference>
<proteinExistence type="predicted"/>
<dbReference type="GO" id="GO:0008276">
    <property type="term" value="F:protein methyltransferase activity"/>
    <property type="evidence" value="ECO:0007669"/>
    <property type="project" value="InterPro"/>
</dbReference>
<name>A0A2P5D1X1_PARAD</name>
<protein>
    <submittedName>
        <fullName evidence="5">Modification methylase HemK</fullName>
    </submittedName>
</protein>
<evidence type="ECO:0000313" key="5">
    <source>
        <dbReference type="EMBL" id="PON67292.1"/>
    </source>
</evidence>
<dbReference type="GO" id="GO:0008757">
    <property type="term" value="F:S-adenosylmethionine-dependent methyltransferase activity"/>
    <property type="evidence" value="ECO:0007669"/>
    <property type="project" value="UniProtKB-ARBA"/>
</dbReference>
<dbReference type="InterPro" id="IPR029063">
    <property type="entry name" value="SAM-dependent_MTases_sf"/>
</dbReference>
<dbReference type="STRING" id="3476.A0A2P5D1X1"/>
<dbReference type="OrthoDB" id="269872at2759"/>
<dbReference type="GO" id="GO:0032259">
    <property type="term" value="P:methylation"/>
    <property type="evidence" value="ECO:0007669"/>
    <property type="project" value="UniProtKB-KW"/>
</dbReference>
<dbReference type="Gene3D" id="3.40.50.150">
    <property type="entry name" value="Vaccinia Virus protein VP39"/>
    <property type="match status" value="1"/>
</dbReference>
<dbReference type="EMBL" id="JXTB01000073">
    <property type="protein sequence ID" value="PON67292.1"/>
    <property type="molecule type" value="Genomic_DNA"/>
</dbReference>
<feature type="domain" description="Methyltransferase small" evidence="4">
    <location>
        <begin position="191"/>
        <end position="273"/>
    </location>
</feature>
<dbReference type="Pfam" id="PF05175">
    <property type="entry name" value="MTS"/>
    <property type="match status" value="1"/>
</dbReference>
<keyword evidence="3" id="KW-0949">S-adenosyl-L-methionine</keyword>
<reference evidence="6" key="1">
    <citation type="submission" date="2016-06" db="EMBL/GenBank/DDBJ databases">
        <title>Parallel loss of symbiosis genes in relatives of nitrogen-fixing non-legume Parasponia.</title>
        <authorList>
            <person name="Van Velzen R."/>
            <person name="Holmer R."/>
            <person name="Bu F."/>
            <person name="Rutten L."/>
            <person name="Van Zeijl A."/>
            <person name="Liu W."/>
            <person name="Santuari L."/>
            <person name="Cao Q."/>
            <person name="Sharma T."/>
            <person name="Shen D."/>
            <person name="Roswanjaya Y."/>
            <person name="Wardhani T."/>
            <person name="Kalhor M.S."/>
            <person name="Jansen J."/>
            <person name="Van den Hoogen J."/>
            <person name="Gungor B."/>
            <person name="Hartog M."/>
            <person name="Hontelez J."/>
            <person name="Verver J."/>
            <person name="Yang W.-C."/>
            <person name="Schijlen E."/>
            <person name="Repin R."/>
            <person name="Schilthuizen M."/>
            <person name="Schranz E."/>
            <person name="Heidstra R."/>
            <person name="Miyata K."/>
            <person name="Fedorova E."/>
            <person name="Kohlen W."/>
            <person name="Bisseling T."/>
            <person name="Smit S."/>
            <person name="Geurts R."/>
        </authorList>
    </citation>
    <scope>NUCLEOTIDE SEQUENCE [LARGE SCALE GENOMIC DNA]</scope>
    <source>
        <strain evidence="6">cv. WU1-14</strain>
    </source>
</reference>
<evidence type="ECO:0000259" key="4">
    <source>
        <dbReference type="Pfam" id="PF05175"/>
    </source>
</evidence>
<dbReference type="InterPro" id="IPR052663">
    <property type="entry name" value="RF_glutamine_MTase_cyano"/>
</dbReference>
<dbReference type="AlphaFoldDB" id="A0A2P5D1X1"/>
<dbReference type="GO" id="GO:0003676">
    <property type="term" value="F:nucleic acid binding"/>
    <property type="evidence" value="ECO:0007669"/>
    <property type="project" value="InterPro"/>
</dbReference>
<evidence type="ECO:0000256" key="3">
    <source>
        <dbReference type="ARBA" id="ARBA00022691"/>
    </source>
</evidence>
<dbReference type="CDD" id="cd02440">
    <property type="entry name" value="AdoMet_MTases"/>
    <property type="match status" value="1"/>
</dbReference>
<dbReference type="InterPro" id="IPR004556">
    <property type="entry name" value="HemK-like"/>
</dbReference>
<sequence>MKLSVTHVFAVPNFSIWIKPSLVRNLHQSVCCYSLKSAPPTSLKPQIPLFLRPPTHTATLSDLKKWHEWAKSLASSVGTAFVDLDNGPDSSLLCRELKWLMEDVTKDRLLPCQIPSEKLQGNVGLRVSLEDLYRLWKQRIEERRPFQYIVGCEYWRDLVLCVEEGVLIPRPETEQIVDMVADVVSDNEGLRKGLWVDLGTGSGAIAIGIGKILNSWGRVIATDLSPLALAVAAFNVRRYDLQDIIELRQGSWFEPLKDSEGKLTGIISNPPYIPSSHISGLQAEVGRHEPVIALDGGVDGMDDLLHLCKGAASMLKPGGFFAFETNGEEQCKRLVDYLETDAGDSFLSVKIMPDFAGIHRFVTGFRK</sequence>
<dbReference type="PANTHER" id="PTHR47441:SF3">
    <property type="entry name" value="RELEASE FACTOR GLUTAMINE METHYLTRANSFERASE"/>
    <property type="match status" value="1"/>
</dbReference>
<keyword evidence="6" id="KW-1185">Reference proteome</keyword>
<evidence type="ECO:0000256" key="1">
    <source>
        <dbReference type="ARBA" id="ARBA00022603"/>
    </source>
</evidence>
<keyword evidence="2" id="KW-0808">Transferase</keyword>
<comment type="caution">
    <text evidence="5">The sequence shown here is derived from an EMBL/GenBank/DDBJ whole genome shotgun (WGS) entry which is preliminary data.</text>
</comment>
<dbReference type="Proteomes" id="UP000237105">
    <property type="component" value="Unassembled WGS sequence"/>
</dbReference>
<evidence type="ECO:0000256" key="2">
    <source>
        <dbReference type="ARBA" id="ARBA00022679"/>
    </source>
</evidence>
<accession>A0A2P5D1X1</accession>
<keyword evidence="1 5" id="KW-0489">Methyltransferase</keyword>
<dbReference type="InterPro" id="IPR007848">
    <property type="entry name" value="Small_mtfrase_dom"/>
</dbReference>
<gene>
    <name evidence="5" type="ORF">PanWU01x14_104670</name>
</gene>